<evidence type="ECO:0000256" key="1">
    <source>
        <dbReference type="SAM" id="MobiDB-lite"/>
    </source>
</evidence>
<evidence type="ECO:0000313" key="2">
    <source>
        <dbReference type="EMBL" id="KAK5706752.1"/>
    </source>
</evidence>
<feature type="region of interest" description="Disordered" evidence="1">
    <location>
        <begin position="170"/>
        <end position="199"/>
    </location>
</feature>
<feature type="region of interest" description="Disordered" evidence="1">
    <location>
        <begin position="1"/>
        <end position="49"/>
    </location>
</feature>
<comment type="caution">
    <text evidence="2">The sequence shown here is derived from an EMBL/GenBank/DDBJ whole genome shotgun (WGS) entry which is preliminary data.</text>
</comment>
<sequence length="217" mass="24344">MAPPPARRVVTTTRRDESGTTTQEQHDSVVHKSSPSPTPPSSHDESQANEVLEYLPTLQRKLDRLPEDYDRIHPEWIDKVQELRQSVGEELGQTGAERRAESIEEYGGEAVVAMRQQELFGQWRGFGGEDEQGSGDSREIDPEAQEQMIARCSDHVIFDEPEMCYDAEMVDDPTASEAEEEQATANLDDSGLSSEEKQEVAQCFATLHVPRSRKESV</sequence>
<gene>
    <name evidence="2" type="ORF">LTR97_001743</name>
</gene>
<accession>A0AAN7WI26</accession>
<dbReference type="Proteomes" id="UP001310594">
    <property type="component" value="Unassembled WGS sequence"/>
</dbReference>
<feature type="compositionally biased region" description="Basic and acidic residues" evidence="1">
    <location>
        <begin position="13"/>
        <end position="30"/>
    </location>
</feature>
<reference evidence="2" key="1">
    <citation type="submission" date="2023-08" db="EMBL/GenBank/DDBJ databases">
        <title>Black Yeasts Isolated from many extreme environments.</title>
        <authorList>
            <person name="Coleine C."/>
            <person name="Stajich J.E."/>
            <person name="Selbmann L."/>
        </authorList>
    </citation>
    <scope>NUCLEOTIDE SEQUENCE</scope>
    <source>
        <strain evidence="2">CCFEE 5810</strain>
    </source>
</reference>
<dbReference type="EMBL" id="JAVRQU010000002">
    <property type="protein sequence ID" value="KAK5706752.1"/>
    <property type="molecule type" value="Genomic_DNA"/>
</dbReference>
<proteinExistence type="predicted"/>
<evidence type="ECO:0000313" key="3">
    <source>
        <dbReference type="Proteomes" id="UP001310594"/>
    </source>
</evidence>
<protein>
    <submittedName>
        <fullName evidence="2">Uncharacterized protein</fullName>
    </submittedName>
</protein>
<dbReference type="AlphaFoldDB" id="A0AAN7WI26"/>
<organism evidence="2 3">
    <name type="scientific">Elasticomyces elasticus</name>
    <dbReference type="NCBI Taxonomy" id="574655"/>
    <lineage>
        <taxon>Eukaryota</taxon>
        <taxon>Fungi</taxon>
        <taxon>Dikarya</taxon>
        <taxon>Ascomycota</taxon>
        <taxon>Pezizomycotina</taxon>
        <taxon>Dothideomycetes</taxon>
        <taxon>Dothideomycetidae</taxon>
        <taxon>Mycosphaerellales</taxon>
        <taxon>Teratosphaeriaceae</taxon>
        <taxon>Elasticomyces</taxon>
    </lineage>
</organism>
<name>A0AAN7WI26_9PEZI</name>